<sequence length="132" mass="14473">MGRPDPPFLARGDIDDLSPHVIGLGDEAGQPYAEPHVTTTASQLIKREALHLVMRQDETGIHRAAGLEYRAGSPPRFRVTPSARSLNTVRIGRPPSQPTCSSADISPTERNTSSVRRLFHGDRRQPCTLKPT</sequence>
<evidence type="ECO:0000313" key="3">
    <source>
        <dbReference type="Proteomes" id="UP001165135"/>
    </source>
</evidence>
<name>A0A9W6RQF3_9ACTN</name>
<dbReference type="EMBL" id="BSTJ01000012">
    <property type="protein sequence ID" value="GLY79873.1"/>
    <property type="molecule type" value="Genomic_DNA"/>
</dbReference>
<dbReference type="Proteomes" id="UP001165135">
    <property type="component" value="Unassembled WGS sequence"/>
</dbReference>
<proteinExistence type="predicted"/>
<reference evidence="2" key="1">
    <citation type="submission" date="2023-03" db="EMBL/GenBank/DDBJ databases">
        <title>Actinoallomurus iriomotensis NBRC 103681.</title>
        <authorList>
            <person name="Ichikawa N."/>
            <person name="Sato H."/>
            <person name="Tonouchi N."/>
        </authorList>
    </citation>
    <scope>NUCLEOTIDE SEQUENCE</scope>
    <source>
        <strain evidence="2">NBRC 103681</strain>
    </source>
</reference>
<evidence type="ECO:0000313" key="2">
    <source>
        <dbReference type="EMBL" id="GLY79873.1"/>
    </source>
</evidence>
<gene>
    <name evidence="2" type="ORF">Airi01_081400</name>
</gene>
<dbReference type="AlphaFoldDB" id="A0A9W6RQF3"/>
<protein>
    <submittedName>
        <fullName evidence="2">Uncharacterized protein</fullName>
    </submittedName>
</protein>
<accession>A0A9W6RQF3</accession>
<feature type="compositionally biased region" description="Polar residues" evidence="1">
    <location>
        <begin position="98"/>
        <end position="115"/>
    </location>
</feature>
<comment type="caution">
    <text evidence="2">The sequence shown here is derived from an EMBL/GenBank/DDBJ whole genome shotgun (WGS) entry which is preliminary data.</text>
</comment>
<feature type="region of interest" description="Disordered" evidence="1">
    <location>
        <begin position="88"/>
        <end position="132"/>
    </location>
</feature>
<organism evidence="2 3">
    <name type="scientific">Actinoallomurus iriomotensis</name>
    <dbReference type="NCBI Taxonomy" id="478107"/>
    <lineage>
        <taxon>Bacteria</taxon>
        <taxon>Bacillati</taxon>
        <taxon>Actinomycetota</taxon>
        <taxon>Actinomycetes</taxon>
        <taxon>Streptosporangiales</taxon>
        <taxon>Thermomonosporaceae</taxon>
        <taxon>Actinoallomurus</taxon>
    </lineage>
</organism>
<evidence type="ECO:0000256" key="1">
    <source>
        <dbReference type="SAM" id="MobiDB-lite"/>
    </source>
</evidence>